<dbReference type="GO" id="GO:0005858">
    <property type="term" value="C:axonemal dynein complex"/>
    <property type="evidence" value="ECO:0007669"/>
    <property type="project" value="InterPro"/>
</dbReference>
<organism evidence="15 16">
    <name type="scientific">Opisthorchis viverrini</name>
    <name type="common">Southeast Asian liver fluke</name>
    <dbReference type="NCBI Taxonomy" id="6198"/>
    <lineage>
        <taxon>Eukaryota</taxon>
        <taxon>Metazoa</taxon>
        <taxon>Spiralia</taxon>
        <taxon>Lophotrochozoa</taxon>
        <taxon>Platyhelminthes</taxon>
        <taxon>Trematoda</taxon>
        <taxon>Digenea</taxon>
        <taxon>Opisthorchiida</taxon>
        <taxon>Opisthorchiata</taxon>
        <taxon>Opisthorchiidae</taxon>
        <taxon>Opisthorchis</taxon>
    </lineage>
</organism>
<feature type="domain" description="Dynein regulatory complex protein 1/2 N-terminal" evidence="14">
    <location>
        <begin position="27"/>
        <end position="129"/>
    </location>
</feature>
<protein>
    <recommendedName>
        <fullName evidence="10">Dynein regulatory complex subunit 2</fullName>
    </recommendedName>
    <alternativeName>
        <fullName evidence="11">Coiled-coil domain-containing protein 65</fullName>
    </alternativeName>
</protein>
<evidence type="ECO:0000256" key="2">
    <source>
        <dbReference type="ARBA" id="ARBA00022490"/>
    </source>
</evidence>
<evidence type="ECO:0000256" key="10">
    <source>
        <dbReference type="ARBA" id="ARBA00040899"/>
    </source>
</evidence>
<dbReference type="PANTHER" id="PTHR21625:SF0">
    <property type="entry name" value="DYNEIN REGULATORY COMPLEX SUBUNIT 2"/>
    <property type="match status" value="1"/>
</dbReference>
<evidence type="ECO:0000256" key="11">
    <source>
        <dbReference type="ARBA" id="ARBA00041517"/>
    </source>
</evidence>
<comment type="similarity">
    <text evidence="9">Belongs to the DRC2 family.</text>
</comment>
<evidence type="ECO:0000256" key="12">
    <source>
        <dbReference type="ARBA" id="ARBA00045865"/>
    </source>
</evidence>
<proteinExistence type="inferred from homology"/>
<evidence type="ECO:0000256" key="1">
    <source>
        <dbReference type="ARBA" id="ARBA00004611"/>
    </source>
</evidence>
<keyword evidence="3" id="KW-0282">Flagellum</keyword>
<evidence type="ECO:0000256" key="5">
    <source>
        <dbReference type="ARBA" id="ARBA00023069"/>
    </source>
</evidence>
<evidence type="ECO:0000256" key="9">
    <source>
        <dbReference type="ARBA" id="ARBA00038424"/>
    </source>
</evidence>
<accession>A0A1S8X7I2</accession>
<keyword evidence="2" id="KW-0963">Cytoplasm</keyword>
<dbReference type="EMBL" id="KV891724">
    <property type="protein sequence ID" value="OON22626.1"/>
    <property type="molecule type" value="Genomic_DNA"/>
</dbReference>
<gene>
    <name evidence="15" type="ORF">X801_01467</name>
</gene>
<evidence type="ECO:0000256" key="13">
    <source>
        <dbReference type="SAM" id="Coils"/>
    </source>
</evidence>
<keyword evidence="4 13" id="KW-0175">Coiled coil</keyword>
<dbReference type="GO" id="GO:0070286">
    <property type="term" value="P:axonemal dynein complex assembly"/>
    <property type="evidence" value="ECO:0007669"/>
    <property type="project" value="InterPro"/>
</dbReference>
<evidence type="ECO:0000256" key="7">
    <source>
        <dbReference type="ARBA" id="ARBA00023273"/>
    </source>
</evidence>
<reference evidence="15 16" key="1">
    <citation type="submission" date="2015-03" db="EMBL/GenBank/DDBJ databases">
        <title>Draft genome of the nematode, Opisthorchis viverrini.</title>
        <authorList>
            <person name="Mitreva M."/>
        </authorList>
    </citation>
    <scope>NUCLEOTIDE SEQUENCE [LARGE SCALE GENOMIC DNA]</scope>
    <source>
        <strain evidence="15">Khon Kaen</strain>
    </source>
</reference>
<evidence type="ECO:0000256" key="6">
    <source>
        <dbReference type="ARBA" id="ARBA00023212"/>
    </source>
</evidence>
<feature type="coiled-coil region" evidence="13">
    <location>
        <begin position="253"/>
        <end position="315"/>
    </location>
</feature>
<comment type="subcellular location">
    <subcellularLocation>
        <location evidence="1">Cytoplasm</location>
        <location evidence="1">Cytoskeleton</location>
        <location evidence="1">Flagellum axoneme</location>
    </subcellularLocation>
    <subcellularLocation>
        <location evidence="8">Cytoplasm</location>
        <location evidence="8">Cytoskeleton</location>
        <location evidence="8">Flagellum basal body</location>
    </subcellularLocation>
</comment>
<dbReference type="InterPro" id="IPR039750">
    <property type="entry name" value="DRC1/DRC2"/>
</dbReference>
<evidence type="ECO:0000256" key="4">
    <source>
        <dbReference type="ARBA" id="ARBA00023054"/>
    </source>
</evidence>
<name>A0A1S8X7I2_OPIVI</name>
<dbReference type="GO" id="GO:0003352">
    <property type="term" value="P:regulation of cilium movement"/>
    <property type="evidence" value="ECO:0007669"/>
    <property type="project" value="TreeGrafter"/>
</dbReference>
<keyword evidence="5" id="KW-0969">Cilium</keyword>
<dbReference type="PANTHER" id="PTHR21625">
    <property type="entry name" value="NYD-SP28 PROTEIN"/>
    <property type="match status" value="1"/>
</dbReference>
<keyword evidence="16" id="KW-1185">Reference proteome</keyword>
<comment type="function">
    <text evidence="12">Component of the nexin-dynein regulatory complex (N-DRC), a key regulator of ciliary/flagellar motility which maintains the alignment and integrity of the distal axoneme and regulates microtubule sliding in motile axonemes. Plays a critical role in the assembly of N-DRC and also stabilizes the assembly of multiple inner dynein arms and radial spokes. Coassembles with DRC1 to form a central scaffold needed for assembly of the N-DRC and its attachment to the outer doublet microtubules.</text>
</comment>
<evidence type="ECO:0000313" key="15">
    <source>
        <dbReference type="EMBL" id="OON22626.1"/>
    </source>
</evidence>
<evidence type="ECO:0000256" key="3">
    <source>
        <dbReference type="ARBA" id="ARBA00022846"/>
    </source>
</evidence>
<feature type="coiled-coil region" evidence="13">
    <location>
        <begin position="126"/>
        <end position="157"/>
    </location>
</feature>
<evidence type="ECO:0000313" key="16">
    <source>
        <dbReference type="Proteomes" id="UP000243686"/>
    </source>
</evidence>
<dbReference type="GO" id="GO:0060285">
    <property type="term" value="P:cilium-dependent cell motility"/>
    <property type="evidence" value="ECO:0007669"/>
    <property type="project" value="TreeGrafter"/>
</dbReference>
<keyword evidence="7" id="KW-0966">Cell projection</keyword>
<dbReference type="InterPro" id="IPR039505">
    <property type="entry name" value="DRC1/2_N"/>
</dbReference>
<keyword evidence="6" id="KW-0206">Cytoskeleton</keyword>
<dbReference type="Proteomes" id="UP000243686">
    <property type="component" value="Unassembled WGS sequence"/>
</dbReference>
<sequence length="511" mass="60293">MPPKKKGKKDKFANMTEEEKIAYLEQQRLAEEEMKAKRTALLSKYLQNQDKLEREERASKINNLKITHHWRALLRDLKSQELKKDVDILAQTFDRIVDRKNSIIKTLVKDLNDSEEQHMMSLRSHLENVDKLIELQNERLRKLKADYEAELKLLTDEFGEEERYLIEQHTKQLDDLKDIFVALDSTYTAKENEARTEQHSIKDELKNRNLEDKHALRTSLEAKVNKLWTEFKTSLALYTKTTDEKIVYFENLKQKDEKSAAEIEMQMRKLQRINDHIAIVKRRMAKVSKEFEEKNRHLKEEREKLVTHFQNLKTQLTKLRESQHEKLVKLSFESGAAIKKVQGLLDKAEKILKLAEHCRKYETEEEKVTPFYVSSLTADEERQVQEALQVEGDEDLAQILRQCAPLEMFWRRFNKVQLDRLAMVKEHSMLEQENQQLKSILRQYLDGISVNPQVIENKNSLLVVNGRSNVNRSRMLDDPRIKVIPKPPPRKELITVTPDLTVNGKLHVKQQ</sequence>
<dbReference type="Pfam" id="PF14772">
    <property type="entry name" value="NYD-SP28"/>
    <property type="match status" value="1"/>
</dbReference>
<dbReference type="AlphaFoldDB" id="A0A1S8X7I2"/>
<evidence type="ECO:0000256" key="8">
    <source>
        <dbReference type="ARBA" id="ARBA00037841"/>
    </source>
</evidence>
<evidence type="ECO:0000259" key="14">
    <source>
        <dbReference type="Pfam" id="PF14772"/>
    </source>
</evidence>